<dbReference type="EMBL" id="JAPWGL010000001">
    <property type="protein sequence ID" value="MCZ4222503.1"/>
    <property type="molecule type" value="Genomic_DNA"/>
</dbReference>
<reference evidence="1" key="1">
    <citation type="submission" date="2022-12" db="EMBL/GenBank/DDBJ databases">
        <title>Genome sequence of SJ11.</title>
        <authorList>
            <person name="Woo H."/>
        </authorList>
    </citation>
    <scope>NUCLEOTIDE SEQUENCE</scope>
    <source>
        <strain evidence="1">SJ11</strain>
    </source>
</reference>
<evidence type="ECO:0000313" key="1">
    <source>
        <dbReference type="EMBL" id="MCZ4222503.1"/>
    </source>
</evidence>
<proteinExistence type="predicted"/>
<name>A0ABT4KU78_9SPHI</name>
<evidence type="ECO:0000313" key="2">
    <source>
        <dbReference type="Proteomes" id="UP001144341"/>
    </source>
</evidence>
<dbReference type="RefSeq" id="WP_269414304.1">
    <property type="nucleotide sequence ID" value="NZ_JAPWGL010000001.1"/>
</dbReference>
<gene>
    <name evidence="1" type="ORF">O0931_04265</name>
</gene>
<dbReference type="Proteomes" id="UP001144341">
    <property type="component" value="Unassembled WGS sequence"/>
</dbReference>
<organism evidence="1 2">
    <name type="scientific">Pedobacter rhodius</name>
    <dbReference type="NCBI Taxonomy" id="3004098"/>
    <lineage>
        <taxon>Bacteria</taxon>
        <taxon>Pseudomonadati</taxon>
        <taxon>Bacteroidota</taxon>
        <taxon>Sphingobacteriia</taxon>
        <taxon>Sphingobacteriales</taxon>
        <taxon>Sphingobacteriaceae</taxon>
        <taxon>Pedobacter</taxon>
    </lineage>
</organism>
<sequence length="777" mass="87756">MTGIQLRNIFLTILLFYSYAVSAQLSRKDISADSLKKKTELLIDKNKKAVEKSFSKENLKARFDEKVGQTIVGKLFKKDTAQIQKPNVSLKDFSVENSTQYIKTDEPGTGRNFINRIGFSGQLELFKFPVDLELVNNFNPLNNFNIQEGNLFKFDFVKPGFEQLYQSKVGAFKNLKERRFNGLNPEILLKQQLNKQLQLLLKGKLADYPRLQAYINNPQALKELLAMDEQQIKLKLKNLLDDTQEQLKKTVTSANNTVSGMVQSERDGAVSEITNYVMRIKSEINAAGLDTETITLLQNFAENKIDRQMLQSFFISQLSKQSKLQGANHFYSKIKEFQAGNFGHKLPGSFMNRDLLLNGVNVSLKTARGPVTLGVASNQDIGAPKDFDFTNSTYSFPKLYSFVSVPTTNFSFGMGKISWTGVFDKEFSKSSGAFSSAVPKNNMVFTLSQNLNIQHLGKLTVDISKSATQLKNLSLVSPDRLIIDRNTMGNYFRDDFLETMSVGLNHQIDAVKTGLSSNVYFNYSGIGFQNPGQQGLANMNMRFGGTIKQNLFKNKFTIYLKSDIKNTPISAETNAHWRNFNVQVDSRIRFSKSYTLNFKYIENGVNKVAETSSAMYSSQKIQADFNGNYKIGGHYSFSHLTLGKQKMNNLGSLQSPDFLMLNYSQSLLFKDFSLNGNAFYNRELGGTALLGNMLNADVALQYSLFRNISLSSGLTYLNNEQVAKQVGLKQSIQLMVKKHFDVNAYVDLRKNLINPLYPDLFSTGRAEFSIRYYLDKQ</sequence>
<comment type="caution">
    <text evidence="1">The sequence shown here is derived from an EMBL/GenBank/DDBJ whole genome shotgun (WGS) entry which is preliminary data.</text>
</comment>
<keyword evidence="2" id="KW-1185">Reference proteome</keyword>
<accession>A0ABT4KU78</accession>
<protein>
    <submittedName>
        <fullName evidence="1">Uncharacterized protein</fullName>
    </submittedName>
</protein>